<comment type="caution">
    <text evidence="2">The sequence shown here is derived from an EMBL/GenBank/DDBJ whole genome shotgun (WGS) entry which is preliminary data.</text>
</comment>
<proteinExistence type="predicted"/>
<gene>
    <name evidence="2" type="ORF">C7T94_14815</name>
</gene>
<dbReference type="Proteomes" id="UP000240912">
    <property type="component" value="Unassembled WGS sequence"/>
</dbReference>
<dbReference type="EMBL" id="PYLS01000006">
    <property type="protein sequence ID" value="PST82077.1"/>
    <property type="molecule type" value="Genomic_DNA"/>
</dbReference>
<dbReference type="SUPFAM" id="SSF52141">
    <property type="entry name" value="Uracil-DNA glycosylase-like"/>
    <property type="match status" value="1"/>
</dbReference>
<sequence>MTFAEQVIRYNRNLEYTGLPLPPGIRVMNPFRENALALELSEAFYRKYYSDDRPRQLILGINPGRFGAGLTGVPFTDPKRMESVCGLPFPGKPAHEPSSVFIYEVIAAYGGPEKFYGDFLINSLSPLGFVAVDNAGKEKNYNYYDSAALLAATGGYIVDNIRTLKNLNITRDRCFCLGTGQNEKFLRKLNEQHQFFPHITALEHPRFIMQYKQKDLGSYVDKYLAALRGATA</sequence>
<dbReference type="InterPro" id="IPR032579">
    <property type="entry name" value="Phe_SMUG2-like"/>
</dbReference>
<dbReference type="RefSeq" id="WP_107216199.1">
    <property type="nucleotide sequence ID" value="NZ_KZ686270.1"/>
</dbReference>
<keyword evidence="3" id="KW-1185">Reference proteome</keyword>
<name>A0A2T3HI14_9SPHI</name>
<protein>
    <submittedName>
        <fullName evidence="2">DUF4918 domain-containing protein</fullName>
    </submittedName>
</protein>
<accession>A0A2T3HI14</accession>
<reference evidence="2 3" key="1">
    <citation type="submission" date="2018-03" db="EMBL/GenBank/DDBJ databases">
        <authorList>
            <person name="Keele B.F."/>
        </authorList>
    </citation>
    <scope>NUCLEOTIDE SEQUENCE [LARGE SCALE GENOMIC DNA]</scope>
    <source>
        <strain evidence="2 3">YL28-9</strain>
    </source>
</reference>
<feature type="domain" description="Uracil-DNA glycosylase-like" evidence="1">
    <location>
        <begin position="48"/>
        <end position="228"/>
    </location>
</feature>
<dbReference type="OrthoDB" id="7107805at2"/>
<dbReference type="InterPro" id="IPR036895">
    <property type="entry name" value="Uracil-DNA_glycosylase-like_sf"/>
</dbReference>
<organism evidence="2 3">
    <name type="scientific">Pedobacter yulinensis</name>
    <dbReference type="NCBI Taxonomy" id="2126353"/>
    <lineage>
        <taxon>Bacteria</taxon>
        <taxon>Pseudomonadati</taxon>
        <taxon>Bacteroidota</taxon>
        <taxon>Sphingobacteriia</taxon>
        <taxon>Sphingobacteriales</taxon>
        <taxon>Sphingobacteriaceae</taxon>
        <taxon>Pedobacter</taxon>
    </lineage>
</organism>
<evidence type="ECO:0000313" key="2">
    <source>
        <dbReference type="EMBL" id="PST82077.1"/>
    </source>
</evidence>
<dbReference type="Pfam" id="PF03167">
    <property type="entry name" value="UDG"/>
    <property type="match status" value="1"/>
</dbReference>
<dbReference type="CDD" id="cd19375">
    <property type="entry name" value="UDG-F3-like_SMUG2"/>
    <property type="match status" value="1"/>
</dbReference>
<evidence type="ECO:0000313" key="3">
    <source>
        <dbReference type="Proteomes" id="UP000240912"/>
    </source>
</evidence>
<evidence type="ECO:0000259" key="1">
    <source>
        <dbReference type="Pfam" id="PF03167"/>
    </source>
</evidence>
<dbReference type="AlphaFoldDB" id="A0A2T3HI14"/>
<dbReference type="InterPro" id="IPR005122">
    <property type="entry name" value="Uracil-DNA_glycosylase-like"/>
</dbReference>
<dbReference type="Gene3D" id="3.40.470.10">
    <property type="entry name" value="Uracil-DNA glycosylase-like domain"/>
    <property type="match status" value="1"/>
</dbReference>